<dbReference type="Gene3D" id="3.30.420.10">
    <property type="entry name" value="Ribonuclease H-like superfamily/Ribonuclease H"/>
    <property type="match status" value="3"/>
</dbReference>
<gene>
    <name evidence="2" type="primary">X975_07168</name>
    <name evidence="2" type="ORF">TNCV_3978971</name>
</gene>
<dbReference type="EMBL" id="BMAU01021423">
    <property type="protein sequence ID" value="GFY34437.1"/>
    <property type="molecule type" value="Genomic_DNA"/>
</dbReference>
<accession>A0A8X6WH56</accession>
<proteinExistence type="predicted"/>
<dbReference type="PANTHER" id="PTHR23022">
    <property type="entry name" value="TRANSPOSABLE ELEMENT-RELATED"/>
    <property type="match status" value="1"/>
</dbReference>
<protein>
    <submittedName>
        <fullName evidence="2">Transposable element Tcb2 transposase</fullName>
    </submittedName>
</protein>
<dbReference type="InterPro" id="IPR052338">
    <property type="entry name" value="Transposase_5"/>
</dbReference>
<dbReference type="InterPro" id="IPR036397">
    <property type="entry name" value="RNaseH_sf"/>
</dbReference>
<dbReference type="GO" id="GO:0003677">
    <property type="term" value="F:DNA binding"/>
    <property type="evidence" value="ECO:0007669"/>
    <property type="project" value="InterPro"/>
</dbReference>
<evidence type="ECO:0000313" key="2">
    <source>
        <dbReference type="EMBL" id="GFY34437.1"/>
    </source>
</evidence>
<name>A0A8X6WH56_TRICX</name>
<comment type="caution">
    <text evidence="2">The sequence shown here is derived from an EMBL/GenBank/DDBJ whole genome shotgun (WGS) entry which is preliminary data.</text>
</comment>
<evidence type="ECO:0000259" key="1">
    <source>
        <dbReference type="Pfam" id="PF01498"/>
    </source>
</evidence>
<dbReference type="GO" id="GO:0015074">
    <property type="term" value="P:DNA integration"/>
    <property type="evidence" value="ECO:0007669"/>
    <property type="project" value="InterPro"/>
</dbReference>
<dbReference type="PANTHER" id="PTHR23022:SF135">
    <property type="entry name" value="SI:DKEY-77F5.3"/>
    <property type="match status" value="1"/>
</dbReference>
<dbReference type="Pfam" id="PF01498">
    <property type="entry name" value="HTH_Tnp_Tc3_2"/>
    <property type="match status" value="1"/>
</dbReference>
<feature type="domain" description="Transposase Tc1-like" evidence="1">
    <location>
        <begin position="34"/>
        <end position="98"/>
    </location>
</feature>
<evidence type="ECO:0000313" key="3">
    <source>
        <dbReference type="Proteomes" id="UP000887159"/>
    </source>
</evidence>
<dbReference type="Proteomes" id="UP000887159">
    <property type="component" value="Unassembled WGS sequence"/>
</dbReference>
<sequence>MKDGDAIQHIHCKFQKVGGGRPSTTTAGDDRYIPQAKRGRRQSASVIDQQLSTATGRRFTVTRRLHKGGLFARRPERCLPLKVDHRRHRLQWCREHKNWATDQWSCVLFTDESWFSTRSDSQRVLIWREIGTRFYTSNIKEKHHYGGPGVLVWGDIILNGRTELHIFNRESVIGDSYSEEELLESEDITRMDWPAYSPHLNPVEHVWDALGRRIAARLHHPENTQKLKQMLIEEWVLLPQEMLHQLVLSMRRRIWNRCLETGSAGRRPEKGRRRATTPNEDRYLVLTARRYRNINATLLQQHLRSRYWHQGFNSDCPKPAPWRRRIFIWKDRDSRNNPAFVHESVRFGGGGVLVYGGISIDGRTDLYSIRDGPLTARRYRDEILRPIVVPYAASI</sequence>
<organism evidence="2 3">
    <name type="scientific">Trichonephila clavipes</name>
    <name type="common">Golden silk orbweaver</name>
    <name type="synonym">Nephila clavipes</name>
    <dbReference type="NCBI Taxonomy" id="2585209"/>
    <lineage>
        <taxon>Eukaryota</taxon>
        <taxon>Metazoa</taxon>
        <taxon>Ecdysozoa</taxon>
        <taxon>Arthropoda</taxon>
        <taxon>Chelicerata</taxon>
        <taxon>Arachnida</taxon>
        <taxon>Araneae</taxon>
        <taxon>Araneomorphae</taxon>
        <taxon>Entelegynae</taxon>
        <taxon>Araneoidea</taxon>
        <taxon>Nephilidae</taxon>
        <taxon>Trichonephila</taxon>
    </lineage>
</organism>
<dbReference type="InterPro" id="IPR002492">
    <property type="entry name" value="Transposase_Tc1-like"/>
</dbReference>
<dbReference type="AlphaFoldDB" id="A0A8X6WH56"/>
<dbReference type="GO" id="GO:0006313">
    <property type="term" value="P:DNA transposition"/>
    <property type="evidence" value="ECO:0007669"/>
    <property type="project" value="InterPro"/>
</dbReference>
<keyword evidence="3" id="KW-1185">Reference proteome</keyword>
<reference evidence="2" key="1">
    <citation type="submission" date="2020-08" db="EMBL/GenBank/DDBJ databases">
        <title>Multicomponent nature underlies the extraordinary mechanical properties of spider dragline silk.</title>
        <authorList>
            <person name="Kono N."/>
            <person name="Nakamura H."/>
            <person name="Mori M."/>
            <person name="Yoshida Y."/>
            <person name="Ohtoshi R."/>
            <person name="Malay A.D."/>
            <person name="Moran D.A.P."/>
            <person name="Tomita M."/>
            <person name="Numata K."/>
            <person name="Arakawa K."/>
        </authorList>
    </citation>
    <scope>NUCLEOTIDE SEQUENCE</scope>
</reference>